<proteinExistence type="predicted"/>
<evidence type="ECO:0000313" key="1">
    <source>
        <dbReference type="EMBL" id="HCM31525.1"/>
    </source>
</evidence>
<dbReference type="EMBL" id="DPXL01000104">
    <property type="protein sequence ID" value="HCM31525.1"/>
    <property type="molecule type" value="Genomic_DNA"/>
</dbReference>
<name>A0A3D3G0Y2_ACIRA</name>
<evidence type="ECO:0000313" key="2">
    <source>
        <dbReference type="Proteomes" id="UP000262257"/>
    </source>
</evidence>
<protein>
    <submittedName>
        <fullName evidence="1">Uncharacterized protein</fullName>
    </submittedName>
</protein>
<accession>A0A3D3G0Y2</accession>
<dbReference type="AlphaFoldDB" id="A0A3D3G0Y2"/>
<dbReference type="Proteomes" id="UP000262257">
    <property type="component" value="Unassembled WGS sequence"/>
</dbReference>
<reference evidence="1 2" key="1">
    <citation type="journal article" date="2018" name="Nat. Biotechnol.">
        <title>A standardized bacterial taxonomy based on genome phylogeny substantially revises the tree of life.</title>
        <authorList>
            <person name="Parks D.H."/>
            <person name="Chuvochina M."/>
            <person name="Waite D.W."/>
            <person name="Rinke C."/>
            <person name="Skarshewski A."/>
            <person name="Chaumeil P.A."/>
            <person name="Hugenholtz P."/>
        </authorList>
    </citation>
    <scope>NUCLEOTIDE SEQUENCE [LARGE SCALE GENOMIC DNA]</scope>
    <source>
        <strain evidence="1">UBA10045</strain>
    </source>
</reference>
<organism evidence="1 2">
    <name type="scientific">Acinetobacter radioresistens</name>
    <dbReference type="NCBI Taxonomy" id="40216"/>
    <lineage>
        <taxon>Bacteria</taxon>
        <taxon>Pseudomonadati</taxon>
        <taxon>Pseudomonadota</taxon>
        <taxon>Gammaproteobacteria</taxon>
        <taxon>Moraxellales</taxon>
        <taxon>Moraxellaceae</taxon>
        <taxon>Acinetobacter</taxon>
    </lineage>
</organism>
<comment type="caution">
    <text evidence="1">The sequence shown here is derived from an EMBL/GenBank/DDBJ whole genome shotgun (WGS) entry which is preliminary data.</text>
</comment>
<gene>
    <name evidence="1" type="ORF">DIC32_08255</name>
</gene>
<sequence length="184" mass="21593">MNAVAEKVEKLSNIEWLGQQLRAKTANYEARTPGTGETPINWEDRCGAIAGLPNKETKAYASILVWGDLRDNTHQYKDLTDYIAEYLWRMVQDELEKQRETFNMVIFCQHVARMELFYSLRPKLREYHTLKGRLVFSGIDYIEPNTYSKRYAWLGNAVELLLKELQNEIEVYISEYRSKLKKAS</sequence>